<sequence>MGVYCYGPLDLVSNIILNTLWYEHNFPASKQATLSMVSTACLWRVASRSLYGLVSRLLVAGADLRAADPYLLGAPNHATTGTIDKVVDASVVPSTGVVEAYAAAFHTDPIAQQEFLGSSDVRDKLSLLMPINVDRVLSHENLNLLSMAILESTTTRQQKEPAPPNEVSGRCFSRAGTYETRFLARIQRVSNMVEAALDTFNRNKPSVGFVYFALLLLLCFFSVLHFRLMIDHSLLPVVILIVHTAELSFHGRDIEFEKLLRGEQLFGPNDEHRYTNDAIIWRSQLVDWVHGVDDDAVYANYSVATGGGGGPQRPVICMIGFS</sequence>
<accession>A0AAV5CSV4</accession>
<dbReference type="AlphaFoldDB" id="A0AAV5CSV4"/>
<keyword evidence="1" id="KW-0472">Membrane</keyword>
<keyword evidence="4" id="KW-1185">Reference proteome</keyword>
<organism evidence="3 4">
    <name type="scientific">Eleusine coracana subsp. coracana</name>
    <dbReference type="NCBI Taxonomy" id="191504"/>
    <lineage>
        <taxon>Eukaryota</taxon>
        <taxon>Viridiplantae</taxon>
        <taxon>Streptophyta</taxon>
        <taxon>Embryophyta</taxon>
        <taxon>Tracheophyta</taxon>
        <taxon>Spermatophyta</taxon>
        <taxon>Magnoliopsida</taxon>
        <taxon>Liliopsida</taxon>
        <taxon>Poales</taxon>
        <taxon>Poaceae</taxon>
        <taxon>PACMAD clade</taxon>
        <taxon>Chloridoideae</taxon>
        <taxon>Cynodonteae</taxon>
        <taxon>Eleusininae</taxon>
        <taxon>Eleusine</taxon>
    </lineage>
</organism>
<reference evidence="3" key="2">
    <citation type="submission" date="2021-12" db="EMBL/GenBank/DDBJ databases">
        <title>Resequencing data analysis of finger millet.</title>
        <authorList>
            <person name="Hatakeyama M."/>
            <person name="Aluri S."/>
            <person name="Balachadran M.T."/>
            <person name="Sivarajan S.R."/>
            <person name="Poveda L."/>
            <person name="Shimizu-Inatsugi R."/>
            <person name="Schlapbach R."/>
            <person name="Sreeman S.M."/>
            <person name="Shimizu K.K."/>
        </authorList>
    </citation>
    <scope>NUCLEOTIDE SEQUENCE</scope>
</reference>
<evidence type="ECO:0000256" key="1">
    <source>
        <dbReference type="SAM" id="Phobius"/>
    </source>
</evidence>
<dbReference type="EMBL" id="BQKI01000008">
    <property type="protein sequence ID" value="GJN01012.1"/>
    <property type="molecule type" value="Genomic_DNA"/>
</dbReference>
<evidence type="ECO:0000259" key="2">
    <source>
        <dbReference type="Pfam" id="PF20235"/>
    </source>
</evidence>
<dbReference type="InterPro" id="IPR046527">
    <property type="entry name" value="PIR2-like_helical"/>
</dbReference>
<comment type="caution">
    <text evidence="3">The sequence shown here is derived from an EMBL/GenBank/DDBJ whole genome shotgun (WGS) entry which is preliminary data.</text>
</comment>
<dbReference type="PANTHER" id="PTHR33120:SF57">
    <property type="entry name" value="PIR2-LIKE HELICAL DOMAIN-CONTAINING PROTEIN"/>
    <property type="match status" value="1"/>
</dbReference>
<protein>
    <recommendedName>
        <fullName evidence="2">PIR2-like helical domain-containing protein</fullName>
    </recommendedName>
</protein>
<proteinExistence type="predicted"/>
<name>A0AAV5CSV4_ELECO</name>
<keyword evidence="1" id="KW-0812">Transmembrane</keyword>
<evidence type="ECO:0000313" key="3">
    <source>
        <dbReference type="EMBL" id="GJN01012.1"/>
    </source>
</evidence>
<evidence type="ECO:0000313" key="4">
    <source>
        <dbReference type="Proteomes" id="UP001054889"/>
    </source>
</evidence>
<gene>
    <name evidence="3" type="primary">ga18242</name>
    <name evidence="3" type="ORF">PR202_ga18242</name>
</gene>
<dbReference type="Pfam" id="PF20235">
    <property type="entry name" value="PIR2-like_helical"/>
    <property type="match status" value="1"/>
</dbReference>
<feature type="transmembrane region" description="Helical" evidence="1">
    <location>
        <begin position="209"/>
        <end position="228"/>
    </location>
</feature>
<reference evidence="3" key="1">
    <citation type="journal article" date="2018" name="DNA Res.">
        <title>Multiple hybrid de novo genome assembly of finger millet, an orphan allotetraploid crop.</title>
        <authorList>
            <person name="Hatakeyama M."/>
            <person name="Aluri S."/>
            <person name="Balachadran M.T."/>
            <person name="Sivarajan S.R."/>
            <person name="Patrignani A."/>
            <person name="Gruter S."/>
            <person name="Poveda L."/>
            <person name="Shimizu-Inatsugi R."/>
            <person name="Baeten J."/>
            <person name="Francoijs K.J."/>
            <person name="Nataraja K.N."/>
            <person name="Reddy Y.A.N."/>
            <person name="Phadnis S."/>
            <person name="Ravikumar R.L."/>
            <person name="Schlapbach R."/>
            <person name="Sreeman S.M."/>
            <person name="Shimizu K.K."/>
        </authorList>
    </citation>
    <scope>NUCLEOTIDE SEQUENCE</scope>
</reference>
<feature type="domain" description="PIR2-like helical" evidence="2">
    <location>
        <begin position="4"/>
        <end position="59"/>
    </location>
</feature>
<dbReference type="Proteomes" id="UP001054889">
    <property type="component" value="Unassembled WGS sequence"/>
</dbReference>
<dbReference type="PANTHER" id="PTHR33120">
    <property type="entry name" value="EXPRESSED PROTEIN-RELATED"/>
    <property type="match status" value="1"/>
</dbReference>
<keyword evidence="1" id="KW-1133">Transmembrane helix</keyword>